<dbReference type="GO" id="GO:0005829">
    <property type="term" value="C:cytosol"/>
    <property type="evidence" value="ECO:0007669"/>
    <property type="project" value="UniProtKB-ARBA"/>
</dbReference>
<keyword evidence="5 10" id="KW-0418">Kinase</keyword>
<dbReference type="GO" id="GO:0004370">
    <property type="term" value="F:glycerol kinase activity"/>
    <property type="evidence" value="ECO:0007669"/>
    <property type="project" value="UniProtKB-UniRule"/>
</dbReference>
<feature type="binding site" evidence="10">
    <location>
        <position position="82"/>
    </location>
    <ligand>
        <name>sn-glycerol 3-phosphate</name>
        <dbReference type="ChEBI" id="CHEBI:57597"/>
    </ligand>
</feature>
<dbReference type="Pfam" id="PF02782">
    <property type="entry name" value="FGGY_C"/>
    <property type="match status" value="1"/>
</dbReference>
<comment type="function">
    <text evidence="9 10">Key enzyme in the regulation of glycerol uptake and metabolism. Catalyzes the phosphorylation of glycerol to yield sn-glycerol 3-phosphate.</text>
</comment>
<dbReference type="Pfam" id="PF00370">
    <property type="entry name" value="FGGY_N"/>
    <property type="match status" value="1"/>
</dbReference>
<reference evidence="14 15" key="1">
    <citation type="submission" date="2010-12" db="EMBL/GenBank/DDBJ databases">
        <title>Whole genome sequence of Anaerolinea thermophila UNI-1.</title>
        <authorList>
            <person name="Narita-Yamada S."/>
            <person name="Kishi E."/>
            <person name="Watanabe Y."/>
            <person name="Takasaki K."/>
            <person name="Ankai A."/>
            <person name="Oguchi A."/>
            <person name="Fukui S."/>
            <person name="Takahashi M."/>
            <person name="Yashiro I."/>
            <person name="Hosoyama A."/>
            <person name="Sekiguchi Y."/>
            <person name="Hanada S."/>
            <person name="Fujita N."/>
        </authorList>
    </citation>
    <scope>NUCLEOTIDE SEQUENCE [LARGE SCALE GENOMIC DNA]</scope>
    <source>
        <strain evidence="15">DSM 14523 / JCM 11388 / NBRC 100420 / UNI-1</strain>
    </source>
</reference>
<comment type="catalytic activity">
    <reaction evidence="8 10">
        <text>glycerol + ATP = sn-glycerol 3-phosphate + ADP + H(+)</text>
        <dbReference type="Rhea" id="RHEA:21644"/>
        <dbReference type="ChEBI" id="CHEBI:15378"/>
        <dbReference type="ChEBI" id="CHEBI:17754"/>
        <dbReference type="ChEBI" id="CHEBI:30616"/>
        <dbReference type="ChEBI" id="CHEBI:57597"/>
        <dbReference type="ChEBI" id="CHEBI:456216"/>
        <dbReference type="EC" id="2.7.1.30"/>
    </reaction>
</comment>
<evidence type="ECO:0000256" key="7">
    <source>
        <dbReference type="ARBA" id="ARBA00022840"/>
    </source>
</evidence>
<feature type="binding site" evidence="10">
    <location>
        <position position="407"/>
    </location>
    <ligand>
        <name>ADP</name>
        <dbReference type="ChEBI" id="CHEBI:456216"/>
    </ligand>
</feature>
<organism evidence="14 15">
    <name type="scientific">Anaerolinea thermophila (strain DSM 14523 / JCM 11388 / NBRC 100420 / UNI-1)</name>
    <dbReference type="NCBI Taxonomy" id="926569"/>
    <lineage>
        <taxon>Bacteria</taxon>
        <taxon>Bacillati</taxon>
        <taxon>Chloroflexota</taxon>
        <taxon>Anaerolineae</taxon>
        <taxon>Anaerolineales</taxon>
        <taxon>Anaerolineaceae</taxon>
        <taxon>Anaerolinea</taxon>
    </lineage>
</organism>
<dbReference type="FunCoup" id="E8N144">
    <property type="interactions" value="293"/>
</dbReference>
<dbReference type="HOGENOM" id="CLU_009281_2_3_0"/>
<feature type="binding site" evidence="10">
    <location>
        <position position="241"/>
    </location>
    <ligand>
        <name>glycerol</name>
        <dbReference type="ChEBI" id="CHEBI:17754"/>
    </ligand>
</feature>
<evidence type="ECO:0000256" key="6">
    <source>
        <dbReference type="ARBA" id="ARBA00022798"/>
    </source>
</evidence>
<feature type="binding site" evidence="10">
    <location>
        <position position="407"/>
    </location>
    <ligand>
        <name>ATP</name>
        <dbReference type="ChEBI" id="CHEBI:30616"/>
    </ligand>
</feature>
<proteinExistence type="inferred from homology"/>
<evidence type="ECO:0000256" key="9">
    <source>
        <dbReference type="ARBA" id="ARBA00054633"/>
    </source>
</evidence>
<dbReference type="PANTHER" id="PTHR10196">
    <property type="entry name" value="SUGAR KINASE"/>
    <property type="match status" value="1"/>
</dbReference>
<dbReference type="UniPathway" id="UPA00618">
    <property type="reaction ID" value="UER00672"/>
</dbReference>
<feature type="binding site" evidence="10">
    <location>
        <position position="82"/>
    </location>
    <ligand>
        <name>glycerol</name>
        <dbReference type="ChEBI" id="CHEBI:17754"/>
    </ligand>
</feature>
<feature type="binding site" evidence="10">
    <location>
        <position position="411"/>
    </location>
    <ligand>
        <name>ADP</name>
        <dbReference type="ChEBI" id="CHEBI:456216"/>
    </ligand>
</feature>
<feature type="binding site" evidence="10">
    <location>
        <position position="16"/>
    </location>
    <ligand>
        <name>ADP</name>
        <dbReference type="ChEBI" id="CHEBI:456216"/>
    </ligand>
</feature>
<dbReference type="EC" id="2.7.1.30" evidence="10"/>
<dbReference type="InterPro" id="IPR043129">
    <property type="entry name" value="ATPase_NBD"/>
</dbReference>
<dbReference type="NCBIfam" id="TIGR01311">
    <property type="entry name" value="glycerol_kin"/>
    <property type="match status" value="1"/>
</dbReference>
<evidence type="ECO:0000256" key="1">
    <source>
        <dbReference type="ARBA" id="ARBA00005190"/>
    </source>
</evidence>
<keyword evidence="4 10" id="KW-0547">Nucleotide-binding</keyword>
<dbReference type="HAMAP" id="MF_00186">
    <property type="entry name" value="Glycerol_kin"/>
    <property type="match status" value="1"/>
</dbReference>
<evidence type="ECO:0000256" key="3">
    <source>
        <dbReference type="ARBA" id="ARBA00022679"/>
    </source>
</evidence>
<keyword evidence="15" id="KW-1185">Reference proteome</keyword>
<feature type="binding site" evidence="10">
    <location>
        <position position="310"/>
    </location>
    <ligand>
        <name>ATP</name>
        <dbReference type="ChEBI" id="CHEBI:30616"/>
    </ligand>
</feature>
<gene>
    <name evidence="10 14" type="primary">glpK</name>
    <name evidence="14" type="ordered locus">ANT_27610</name>
</gene>
<dbReference type="Gene3D" id="3.30.420.40">
    <property type="match status" value="2"/>
</dbReference>
<feature type="binding site" evidence="10">
    <location>
        <position position="12"/>
    </location>
    <ligand>
        <name>ADP</name>
        <dbReference type="ChEBI" id="CHEBI:456216"/>
    </ligand>
</feature>
<evidence type="ECO:0000259" key="13">
    <source>
        <dbReference type="Pfam" id="PF02782"/>
    </source>
</evidence>
<keyword evidence="6 10" id="KW-0319">Glycerol metabolism</keyword>
<evidence type="ECO:0000256" key="4">
    <source>
        <dbReference type="ARBA" id="ARBA00022741"/>
    </source>
</evidence>
<dbReference type="SUPFAM" id="SSF53067">
    <property type="entry name" value="Actin-like ATPase domain"/>
    <property type="match status" value="2"/>
</dbReference>
<dbReference type="InterPro" id="IPR018483">
    <property type="entry name" value="Carb_kinase_FGGY_CS"/>
</dbReference>
<feature type="domain" description="Carbohydrate kinase FGGY C-terminal" evidence="13">
    <location>
        <begin position="257"/>
        <end position="446"/>
    </location>
</feature>
<protein>
    <recommendedName>
        <fullName evidence="10">Glycerol kinase</fullName>
        <ecNumber evidence="10">2.7.1.30</ecNumber>
    </recommendedName>
    <alternativeName>
        <fullName evidence="10">ATP:glycerol 3-phosphotransferase</fullName>
    </alternativeName>
    <alternativeName>
        <fullName evidence="10">Glycerokinase</fullName>
        <shortName evidence="10">GK</shortName>
    </alternativeName>
</protein>
<dbReference type="RefSeq" id="WP_013561135.1">
    <property type="nucleotide sequence ID" value="NC_014960.1"/>
</dbReference>
<keyword evidence="7 10" id="KW-0067">ATP-binding</keyword>
<feature type="binding site" evidence="10">
    <location>
        <position position="134"/>
    </location>
    <ligand>
        <name>sn-glycerol 3-phosphate</name>
        <dbReference type="ChEBI" id="CHEBI:57597"/>
    </ligand>
</feature>
<dbReference type="GO" id="GO:0005524">
    <property type="term" value="F:ATP binding"/>
    <property type="evidence" value="ECO:0007669"/>
    <property type="project" value="UniProtKB-UniRule"/>
</dbReference>
<dbReference type="PROSITE" id="PS00933">
    <property type="entry name" value="FGGY_KINASES_1"/>
    <property type="match status" value="1"/>
</dbReference>
<feature type="binding site" evidence="10">
    <location>
        <position position="240"/>
    </location>
    <ligand>
        <name>sn-glycerol 3-phosphate</name>
        <dbReference type="ChEBI" id="CHEBI:57597"/>
    </ligand>
</feature>
<comment type="similarity">
    <text evidence="2 10 11">Belongs to the FGGY kinase family.</text>
</comment>
<evidence type="ECO:0000256" key="8">
    <source>
        <dbReference type="ARBA" id="ARBA00052101"/>
    </source>
</evidence>
<sequence>MAKYAAALDQGTTSTRFMIFDHHGQVVAMDQKEHEQIYPKPGWVEHNPLEIWERTQEVIEGALRKSGISPKEIAAVGITNQRETTLLWEKATGKPVYNAIVWQDTRTDKICNDLAAEGGQDRLRPKTGLPLATYFSGPKIRWILENVPGVRERAERGEILFGTMDTWIIWNLTGGVHVTDVTNASRTLLMNLQTLDWDDELLDLLGIPRAILPQIRSSSEVYGYARGALEGVPVAGDLGDQQAALFGQACYDPGEAKNTYGTGCFMLLNTGTTPVPSQSGLLTTLGYKIGNAPAVYALEGSIAITGALVQWLRDNLKMIENSRDIEGLARTVEDNGGIYFVPAFSGLFAPYWRSDARGIIVGLTRYINRGHIARAALEATAYQTREVLDAMNRDSGITLTALKVDGGMVYNQLLMQFQADILGVPVIRPKVAETTSLGAAYAAGLAVGFWETFDELRANWGKDTEWHPQMSPELREKLYAGWKKAVERTFGWVEG</sequence>
<name>E8N144_ANATU</name>
<dbReference type="PROSITE" id="PS00445">
    <property type="entry name" value="FGGY_KINASES_2"/>
    <property type="match status" value="1"/>
</dbReference>
<dbReference type="InterPro" id="IPR018484">
    <property type="entry name" value="FGGY_N"/>
</dbReference>
<dbReference type="CDD" id="cd07769">
    <property type="entry name" value="ASKHA_NBD_FGGY_GK"/>
    <property type="match status" value="1"/>
</dbReference>
<keyword evidence="3 10" id="KW-0808">Transferase</keyword>
<dbReference type="GO" id="GO:0019563">
    <property type="term" value="P:glycerol catabolic process"/>
    <property type="evidence" value="ECO:0007669"/>
    <property type="project" value="UniProtKB-UniRule"/>
</dbReference>
<dbReference type="PANTHER" id="PTHR10196:SF69">
    <property type="entry name" value="GLYCEROL KINASE"/>
    <property type="match status" value="1"/>
</dbReference>
<dbReference type="OrthoDB" id="9805576at2"/>
<evidence type="ECO:0000256" key="2">
    <source>
        <dbReference type="ARBA" id="ARBA00009156"/>
    </source>
</evidence>
<evidence type="ECO:0000313" key="14">
    <source>
        <dbReference type="EMBL" id="BAJ64787.1"/>
    </source>
</evidence>
<dbReference type="PIRSF" id="PIRSF000538">
    <property type="entry name" value="GlpK"/>
    <property type="match status" value="1"/>
</dbReference>
<feature type="binding site" evidence="10">
    <location>
        <position position="12"/>
    </location>
    <ligand>
        <name>sn-glycerol 3-phosphate</name>
        <dbReference type="ChEBI" id="CHEBI:57597"/>
    </ligand>
</feature>
<feature type="binding site" evidence="10">
    <location>
        <position position="262"/>
    </location>
    <ligand>
        <name>ATP</name>
        <dbReference type="ChEBI" id="CHEBI:30616"/>
    </ligand>
</feature>
<feature type="binding site" evidence="10">
    <location>
        <position position="83"/>
    </location>
    <ligand>
        <name>sn-glycerol 3-phosphate</name>
        <dbReference type="ChEBI" id="CHEBI:57597"/>
    </ligand>
</feature>
<dbReference type="NCBIfam" id="NF000756">
    <property type="entry name" value="PRK00047.1"/>
    <property type="match status" value="1"/>
</dbReference>
<evidence type="ECO:0000256" key="11">
    <source>
        <dbReference type="RuleBase" id="RU003733"/>
    </source>
</evidence>
<feature type="binding site" evidence="10">
    <location>
        <position position="12"/>
    </location>
    <ligand>
        <name>ATP</name>
        <dbReference type="ChEBI" id="CHEBI:30616"/>
    </ligand>
</feature>
<feature type="binding site" evidence="10">
    <location>
        <position position="306"/>
    </location>
    <ligand>
        <name>ATP</name>
        <dbReference type="ChEBI" id="CHEBI:30616"/>
    </ligand>
</feature>
<dbReference type="Proteomes" id="UP000008922">
    <property type="component" value="Chromosome"/>
</dbReference>
<feature type="binding site" evidence="10">
    <location>
        <position position="14"/>
    </location>
    <ligand>
        <name>ATP</name>
        <dbReference type="ChEBI" id="CHEBI:30616"/>
    </ligand>
</feature>
<evidence type="ECO:0000259" key="12">
    <source>
        <dbReference type="Pfam" id="PF00370"/>
    </source>
</evidence>
<feature type="binding site" evidence="10">
    <location>
        <position position="240"/>
    </location>
    <ligand>
        <name>glycerol</name>
        <dbReference type="ChEBI" id="CHEBI:17754"/>
    </ligand>
</feature>
<dbReference type="AlphaFoldDB" id="E8N144"/>
<dbReference type="eggNOG" id="COG0554">
    <property type="taxonomic scope" value="Bacteria"/>
</dbReference>
<dbReference type="FunFam" id="3.30.420.40:FF:000007">
    <property type="entry name" value="Glycerol kinase"/>
    <property type="match status" value="1"/>
</dbReference>
<dbReference type="KEGG" id="atm:ANT_27610"/>
<dbReference type="GO" id="GO:0006072">
    <property type="term" value="P:glycerol-3-phosphate metabolic process"/>
    <property type="evidence" value="ECO:0007669"/>
    <property type="project" value="InterPro"/>
</dbReference>
<comment type="activity regulation">
    <text evidence="10">Inhibited by fructose 1,6-bisphosphate (FBP).</text>
</comment>
<comment type="pathway">
    <text evidence="1 10">Polyol metabolism; glycerol degradation via glycerol kinase pathway; sn-glycerol 3-phosphate from glycerol: step 1/1.</text>
</comment>
<accession>E8N144</accession>
<feature type="domain" description="Carbohydrate kinase FGGY N-terminal" evidence="12">
    <location>
        <begin position="4"/>
        <end position="247"/>
    </location>
</feature>
<dbReference type="InParanoid" id="E8N144"/>
<feature type="binding site" evidence="10">
    <location>
        <position position="83"/>
    </location>
    <ligand>
        <name>glycerol</name>
        <dbReference type="ChEBI" id="CHEBI:17754"/>
    </ligand>
</feature>
<dbReference type="InterPro" id="IPR005999">
    <property type="entry name" value="Glycerol_kin"/>
</dbReference>
<dbReference type="FunFam" id="3.30.420.40:FF:000008">
    <property type="entry name" value="Glycerol kinase"/>
    <property type="match status" value="1"/>
</dbReference>
<evidence type="ECO:0000256" key="10">
    <source>
        <dbReference type="HAMAP-Rule" id="MF_00186"/>
    </source>
</evidence>
<dbReference type="EMBL" id="AP012029">
    <property type="protein sequence ID" value="BAJ64787.1"/>
    <property type="molecule type" value="Genomic_DNA"/>
</dbReference>
<feature type="binding site" evidence="10">
    <location>
        <position position="13"/>
    </location>
    <ligand>
        <name>ATP</name>
        <dbReference type="ChEBI" id="CHEBI:30616"/>
    </ligand>
</feature>
<feature type="binding site" evidence="10">
    <location>
        <position position="262"/>
    </location>
    <ligand>
        <name>ADP</name>
        <dbReference type="ChEBI" id="CHEBI:456216"/>
    </ligand>
</feature>
<feature type="binding site" evidence="10">
    <location>
        <position position="306"/>
    </location>
    <ligand>
        <name>ADP</name>
        <dbReference type="ChEBI" id="CHEBI:456216"/>
    </ligand>
</feature>
<feature type="binding site" evidence="10">
    <location>
        <position position="134"/>
    </location>
    <ligand>
        <name>glycerol</name>
        <dbReference type="ChEBI" id="CHEBI:17754"/>
    </ligand>
</feature>
<dbReference type="InterPro" id="IPR018485">
    <property type="entry name" value="FGGY_C"/>
</dbReference>
<dbReference type="STRING" id="926569.ANT_27610"/>
<dbReference type="InterPro" id="IPR000577">
    <property type="entry name" value="Carb_kinase_FGGY"/>
</dbReference>
<evidence type="ECO:0000256" key="5">
    <source>
        <dbReference type="ARBA" id="ARBA00022777"/>
    </source>
</evidence>
<evidence type="ECO:0000313" key="15">
    <source>
        <dbReference type="Proteomes" id="UP000008922"/>
    </source>
</evidence>